<feature type="compositionally biased region" description="Low complexity" evidence="1">
    <location>
        <begin position="1"/>
        <end position="10"/>
    </location>
</feature>
<protein>
    <submittedName>
        <fullName evidence="2">Uncharacterized protein</fullName>
    </submittedName>
</protein>
<sequence length="117" mass="11822">MVCGARSGSNSRRRSSHGRGLFTTSVVGPSSVPPPLPEGSGEFTPPPRVPVDGPSSVPPPLVAGLGQSTPPPTVAGLSASAPPAFLAGASTVPEQRMLLLYRRGEAVFMTALCGRCG</sequence>
<comment type="caution">
    <text evidence="2">The sequence shown here is derived from an EMBL/GenBank/DDBJ whole genome shotgun (WGS) entry which is preliminary data.</text>
</comment>
<dbReference type="EMBL" id="NMUH01001991">
    <property type="protein sequence ID" value="MQL97019.1"/>
    <property type="molecule type" value="Genomic_DNA"/>
</dbReference>
<feature type="region of interest" description="Disordered" evidence="1">
    <location>
        <begin position="1"/>
        <end position="76"/>
    </location>
</feature>
<reference evidence="2" key="1">
    <citation type="submission" date="2017-07" db="EMBL/GenBank/DDBJ databases">
        <title>Taro Niue Genome Assembly and Annotation.</title>
        <authorList>
            <person name="Atibalentja N."/>
            <person name="Keating K."/>
            <person name="Fields C.J."/>
        </authorList>
    </citation>
    <scope>NUCLEOTIDE SEQUENCE</scope>
    <source>
        <strain evidence="2">Niue_2</strain>
        <tissue evidence="2">Leaf</tissue>
    </source>
</reference>
<dbReference type="AlphaFoldDB" id="A0A843W123"/>
<accession>A0A843W123</accession>
<organism evidence="2 3">
    <name type="scientific">Colocasia esculenta</name>
    <name type="common">Wild taro</name>
    <name type="synonym">Arum esculentum</name>
    <dbReference type="NCBI Taxonomy" id="4460"/>
    <lineage>
        <taxon>Eukaryota</taxon>
        <taxon>Viridiplantae</taxon>
        <taxon>Streptophyta</taxon>
        <taxon>Embryophyta</taxon>
        <taxon>Tracheophyta</taxon>
        <taxon>Spermatophyta</taxon>
        <taxon>Magnoliopsida</taxon>
        <taxon>Liliopsida</taxon>
        <taxon>Araceae</taxon>
        <taxon>Aroideae</taxon>
        <taxon>Colocasieae</taxon>
        <taxon>Colocasia</taxon>
    </lineage>
</organism>
<proteinExistence type="predicted"/>
<gene>
    <name evidence="2" type="ORF">Taro_029707</name>
</gene>
<evidence type="ECO:0000256" key="1">
    <source>
        <dbReference type="SAM" id="MobiDB-lite"/>
    </source>
</evidence>
<name>A0A843W123_COLES</name>
<evidence type="ECO:0000313" key="2">
    <source>
        <dbReference type="EMBL" id="MQL97019.1"/>
    </source>
</evidence>
<evidence type="ECO:0000313" key="3">
    <source>
        <dbReference type="Proteomes" id="UP000652761"/>
    </source>
</evidence>
<dbReference type="Proteomes" id="UP000652761">
    <property type="component" value="Unassembled WGS sequence"/>
</dbReference>
<keyword evidence="3" id="KW-1185">Reference proteome</keyword>